<dbReference type="InterPro" id="IPR037041">
    <property type="entry name" value="Trigger_fac_C_sf"/>
</dbReference>
<evidence type="ECO:0000313" key="14">
    <source>
        <dbReference type="EMBL" id="KGM57132.1"/>
    </source>
</evidence>
<feature type="domain" description="Trigger factor ribosome-binding bacterial" evidence="12">
    <location>
        <begin position="8"/>
        <end position="146"/>
    </location>
</feature>
<dbReference type="Gene3D" id="3.10.50.40">
    <property type="match status" value="1"/>
</dbReference>
<keyword evidence="6 11" id="KW-0697">Rotamase</keyword>
<dbReference type="Gene3D" id="3.30.70.1050">
    <property type="entry name" value="Trigger factor ribosome-binding domain"/>
    <property type="match status" value="1"/>
</dbReference>
<evidence type="ECO:0000256" key="8">
    <source>
        <dbReference type="ARBA" id="ARBA00023235"/>
    </source>
</evidence>
<evidence type="ECO:0000256" key="5">
    <source>
        <dbReference type="ARBA" id="ARBA00022618"/>
    </source>
</evidence>
<dbReference type="AlphaFoldDB" id="A0A0A0F6X2"/>
<dbReference type="GO" id="GO:0051083">
    <property type="term" value="P:'de novo' cotranslational protein folding"/>
    <property type="evidence" value="ECO:0007669"/>
    <property type="project" value="TreeGrafter"/>
</dbReference>
<protein>
    <recommendedName>
        <fullName evidence="4 11">Trigger factor</fullName>
        <shortName evidence="11">TF</shortName>
        <ecNumber evidence="3 11">5.2.1.8</ecNumber>
    </recommendedName>
    <alternativeName>
        <fullName evidence="10 11">PPIase</fullName>
    </alternativeName>
</protein>
<keyword evidence="11" id="KW-0963">Cytoplasm</keyword>
<dbReference type="GO" id="GO:0044183">
    <property type="term" value="F:protein folding chaperone"/>
    <property type="evidence" value="ECO:0007669"/>
    <property type="project" value="TreeGrafter"/>
</dbReference>
<dbReference type="SUPFAM" id="SSF102735">
    <property type="entry name" value="Trigger factor ribosome-binding domain"/>
    <property type="match status" value="1"/>
</dbReference>
<evidence type="ECO:0000256" key="4">
    <source>
        <dbReference type="ARBA" id="ARBA00016902"/>
    </source>
</evidence>
<keyword evidence="9 11" id="KW-0131">Cell cycle</keyword>
<dbReference type="GO" id="GO:0003755">
    <property type="term" value="F:peptidyl-prolyl cis-trans isomerase activity"/>
    <property type="evidence" value="ECO:0007669"/>
    <property type="project" value="UniProtKB-UniRule"/>
</dbReference>
<evidence type="ECO:0000256" key="7">
    <source>
        <dbReference type="ARBA" id="ARBA00023186"/>
    </source>
</evidence>
<dbReference type="InterPro" id="IPR008881">
    <property type="entry name" value="Trigger_fac_ribosome-bd_bac"/>
</dbReference>
<organism evidence="14 15">
    <name type="scientific">Lysobacter arseniciresistens ZS79</name>
    <dbReference type="NCBI Taxonomy" id="913325"/>
    <lineage>
        <taxon>Bacteria</taxon>
        <taxon>Pseudomonadati</taxon>
        <taxon>Pseudomonadota</taxon>
        <taxon>Gammaproteobacteria</taxon>
        <taxon>Lysobacterales</taxon>
        <taxon>Lysobacteraceae</taxon>
        <taxon>Novilysobacter</taxon>
    </lineage>
</organism>
<dbReference type="PANTHER" id="PTHR30560:SF3">
    <property type="entry name" value="TRIGGER FACTOR-LIKE PROTEIN TIG, CHLOROPLASTIC"/>
    <property type="match status" value="1"/>
</dbReference>
<evidence type="ECO:0000256" key="2">
    <source>
        <dbReference type="ARBA" id="ARBA00005464"/>
    </source>
</evidence>
<dbReference type="GO" id="GO:0015031">
    <property type="term" value="P:protein transport"/>
    <property type="evidence" value="ECO:0007669"/>
    <property type="project" value="UniProtKB-UniRule"/>
</dbReference>
<dbReference type="eggNOG" id="COG0544">
    <property type="taxonomic scope" value="Bacteria"/>
</dbReference>
<proteinExistence type="inferred from homology"/>
<dbReference type="GO" id="GO:0043022">
    <property type="term" value="F:ribosome binding"/>
    <property type="evidence" value="ECO:0007669"/>
    <property type="project" value="TreeGrafter"/>
</dbReference>
<dbReference type="STRING" id="913325.N799_14125"/>
<dbReference type="GO" id="GO:0051301">
    <property type="term" value="P:cell division"/>
    <property type="evidence" value="ECO:0007669"/>
    <property type="project" value="UniProtKB-KW"/>
</dbReference>
<dbReference type="SUPFAM" id="SSF54534">
    <property type="entry name" value="FKBP-like"/>
    <property type="match status" value="1"/>
</dbReference>
<comment type="function">
    <text evidence="11">Involved in protein export. Acts as a chaperone by maintaining the newly synthesized protein in an open conformation. Functions as a peptidyl-prolyl cis-trans isomerase.</text>
</comment>
<evidence type="ECO:0000256" key="3">
    <source>
        <dbReference type="ARBA" id="ARBA00013194"/>
    </source>
</evidence>
<dbReference type="InterPro" id="IPR008880">
    <property type="entry name" value="Trigger_fac_C"/>
</dbReference>
<sequence>MPAVEKPVSVETLGNLERRMTFNLPAERLESTVGGRLREIARGAKIKGFRPGKVPAKVIEQRFGQQVRAEVLDGLLRESFGNAVREQSLQIAGNPRIEPVEGEELAYAATFEVVPDFGDIDVAKLNVVRHTSEVKDEDIDAMIENLRLQRRTWNPVERAAKEGDAVELETFSNVDGERLPAEGAERGATVVGSAAMFPAIESALVGMKAGDEKTVEVEFPASWRVPQFAGKKVDVTVKATKVSEPVLPEVDAGFIKSFGIKSGEPEQFRKDIRSNLERELKGALMTRLRREVGEQLIAAYASVEMPPKLVENEARDMARQAAEQARRQGRQVELPANAHEQFTDAARKRVLVGLLVGEVARRNELKLDPKRVSETLNLIASTYEEPQQVIDLYRQDQQLMQGLQGRVMEEQVIDWIAERAQHTEQPLSFSEAIRQ</sequence>
<keyword evidence="5 11" id="KW-0132">Cell division</keyword>
<comment type="catalytic activity">
    <reaction evidence="1 11">
        <text>[protein]-peptidylproline (omega=180) = [protein]-peptidylproline (omega=0)</text>
        <dbReference type="Rhea" id="RHEA:16237"/>
        <dbReference type="Rhea" id="RHEA-COMP:10747"/>
        <dbReference type="Rhea" id="RHEA-COMP:10748"/>
        <dbReference type="ChEBI" id="CHEBI:83833"/>
        <dbReference type="ChEBI" id="CHEBI:83834"/>
        <dbReference type="EC" id="5.2.1.8"/>
    </reaction>
</comment>
<dbReference type="OrthoDB" id="9767721at2"/>
<comment type="similarity">
    <text evidence="2 11">Belongs to the FKBP-type PPIase family. Tig subfamily.</text>
</comment>
<dbReference type="EC" id="5.2.1.8" evidence="3 11"/>
<dbReference type="Pfam" id="PF05698">
    <property type="entry name" value="Trigger_C"/>
    <property type="match status" value="1"/>
</dbReference>
<evidence type="ECO:0000313" key="15">
    <source>
        <dbReference type="Proteomes" id="UP000029989"/>
    </source>
</evidence>
<dbReference type="RefSeq" id="WP_036208472.1">
    <property type="nucleotide sequence ID" value="NZ_AVPT01000005.1"/>
</dbReference>
<keyword evidence="8 11" id="KW-0413">Isomerase</keyword>
<dbReference type="HAMAP" id="MF_00303">
    <property type="entry name" value="Trigger_factor_Tig"/>
    <property type="match status" value="1"/>
</dbReference>
<dbReference type="Gene3D" id="1.10.3120.10">
    <property type="entry name" value="Trigger factor, C-terminal domain"/>
    <property type="match status" value="1"/>
</dbReference>
<comment type="domain">
    <text evidence="11">Consists of 3 domains; the N-terminus binds the ribosome, the middle domain has PPIase activity, while the C-terminus has intrinsic chaperone activity on its own.</text>
</comment>
<dbReference type="InterPro" id="IPR046357">
    <property type="entry name" value="PPIase_dom_sf"/>
</dbReference>
<dbReference type="NCBIfam" id="TIGR00115">
    <property type="entry name" value="tig"/>
    <property type="match status" value="1"/>
</dbReference>
<evidence type="ECO:0000259" key="12">
    <source>
        <dbReference type="Pfam" id="PF05697"/>
    </source>
</evidence>
<accession>A0A0A0F6X2</accession>
<evidence type="ECO:0000256" key="9">
    <source>
        <dbReference type="ARBA" id="ARBA00023306"/>
    </source>
</evidence>
<keyword evidence="7 11" id="KW-0143">Chaperone</keyword>
<evidence type="ECO:0000256" key="10">
    <source>
        <dbReference type="ARBA" id="ARBA00029986"/>
    </source>
</evidence>
<dbReference type="GO" id="GO:0005737">
    <property type="term" value="C:cytoplasm"/>
    <property type="evidence" value="ECO:0007669"/>
    <property type="project" value="UniProtKB-SubCell"/>
</dbReference>
<evidence type="ECO:0000256" key="6">
    <source>
        <dbReference type="ARBA" id="ARBA00023110"/>
    </source>
</evidence>
<feature type="domain" description="Trigger factor C-terminal" evidence="13">
    <location>
        <begin position="266"/>
        <end position="418"/>
    </location>
</feature>
<dbReference type="EMBL" id="AVPT01000005">
    <property type="protein sequence ID" value="KGM57132.1"/>
    <property type="molecule type" value="Genomic_DNA"/>
</dbReference>
<gene>
    <name evidence="11" type="primary">tig</name>
    <name evidence="14" type="ORF">N799_14125</name>
</gene>
<dbReference type="InterPro" id="IPR005215">
    <property type="entry name" value="Trig_fac"/>
</dbReference>
<evidence type="ECO:0000259" key="13">
    <source>
        <dbReference type="Pfam" id="PF05698"/>
    </source>
</evidence>
<name>A0A0A0F6X2_9GAMM</name>
<dbReference type="PANTHER" id="PTHR30560">
    <property type="entry name" value="TRIGGER FACTOR CHAPERONE AND PEPTIDYL-PROLYL CIS/TRANS ISOMERASE"/>
    <property type="match status" value="1"/>
</dbReference>
<dbReference type="InterPro" id="IPR027304">
    <property type="entry name" value="Trigger_fact/SurA_dom_sf"/>
</dbReference>
<dbReference type="InterPro" id="IPR036611">
    <property type="entry name" value="Trigger_fac_ribosome-bd_sf"/>
</dbReference>
<dbReference type="PIRSF" id="PIRSF003095">
    <property type="entry name" value="Trigger_factor"/>
    <property type="match status" value="1"/>
</dbReference>
<evidence type="ECO:0000256" key="11">
    <source>
        <dbReference type="HAMAP-Rule" id="MF_00303"/>
    </source>
</evidence>
<reference evidence="14 15" key="1">
    <citation type="journal article" date="2015" name="Stand. Genomic Sci.">
        <title>Genomic information of the arsenic-resistant bacterium Lysobacter arseniciresistens type strain ZS79(T) and comparison of Lysobacter draft genomes.</title>
        <authorList>
            <person name="Liu L."/>
            <person name="Zhang S."/>
            <person name="Luo M."/>
            <person name="Wang G."/>
        </authorList>
    </citation>
    <scope>NUCLEOTIDE SEQUENCE [LARGE SCALE GENOMIC DNA]</scope>
    <source>
        <strain evidence="14 15">ZS79</strain>
    </source>
</reference>
<dbReference type="Pfam" id="PF05697">
    <property type="entry name" value="Trigger_N"/>
    <property type="match status" value="1"/>
</dbReference>
<comment type="subcellular location">
    <subcellularLocation>
        <location evidence="11">Cytoplasm</location>
    </subcellularLocation>
    <text evidence="11">About half TF is bound to the ribosome near the polypeptide exit tunnel while the other half is free in the cytoplasm.</text>
</comment>
<comment type="caution">
    <text evidence="14">The sequence shown here is derived from an EMBL/GenBank/DDBJ whole genome shotgun (WGS) entry which is preliminary data.</text>
</comment>
<keyword evidence="15" id="KW-1185">Reference proteome</keyword>
<dbReference type="Proteomes" id="UP000029989">
    <property type="component" value="Unassembled WGS sequence"/>
</dbReference>
<evidence type="ECO:0000256" key="1">
    <source>
        <dbReference type="ARBA" id="ARBA00000971"/>
    </source>
</evidence>
<dbReference type="GO" id="GO:0043335">
    <property type="term" value="P:protein unfolding"/>
    <property type="evidence" value="ECO:0007669"/>
    <property type="project" value="TreeGrafter"/>
</dbReference>
<dbReference type="SUPFAM" id="SSF109998">
    <property type="entry name" value="Triger factor/SurA peptide-binding domain-like"/>
    <property type="match status" value="1"/>
</dbReference>